<evidence type="ECO:0000313" key="9">
    <source>
        <dbReference type="Proteomes" id="UP000288859"/>
    </source>
</evidence>
<gene>
    <name evidence="8" type="ORF">B0A52_01692</name>
</gene>
<dbReference type="EMBL" id="NAJM01000004">
    <property type="protein sequence ID" value="RVX74566.1"/>
    <property type="molecule type" value="Genomic_DNA"/>
</dbReference>
<dbReference type="GO" id="GO:0004252">
    <property type="term" value="F:serine-type endopeptidase activity"/>
    <property type="evidence" value="ECO:0007669"/>
    <property type="project" value="TreeGrafter"/>
</dbReference>
<dbReference type="VEuPathDB" id="FungiDB:PV10_07227"/>
<dbReference type="InterPro" id="IPR029058">
    <property type="entry name" value="AB_hydrolase_fold"/>
</dbReference>
<evidence type="ECO:0000256" key="1">
    <source>
        <dbReference type="ARBA" id="ARBA00010040"/>
    </source>
</evidence>
<dbReference type="FunFam" id="3.40.50.1820:FF:000028">
    <property type="entry name" value="S9 family peptidase"/>
    <property type="match status" value="1"/>
</dbReference>
<dbReference type="PANTHER" id="PTHR42776">
    <property type="entry name" value="SERINE PEPTIDASE S9 FAMILY MEMBER"/>
    <property type="match status" value="1"/>
</dbReference>
<keyword evidence="2" id="KW-0645">Protease</keyword>
<dbReference type="Gene3D" id="3.40.50.1820">
    <property type="entry name" value="alpha/beta hydrolase"/>
    <property type="match status" value="1"/>
</dbReference>
<keyword evidence="4" id="KW-0378">Hydrolase</keyword>
<feature type="domain" description="Peptidase S9 prolyl oligopeptidase catalytic" evidence="7">
    <location>
        <begin position="521"/>
        <end position="729"/>
    </location>
</feature>
<evidence type="ECO:0000256" key="5">
    <source>
        <dbReference type="ARBA" id="ARBA00022825"/>
    </source>
</evidence>
<evidence type="ECO:0000259" key="7">
    <source>
        <dbReference type="Pfam" id="PF00326"/>
    </source>
</evidence>
<evidence type="ECO:0000256" key="6">
    <source>
        <dbReference type="ARBA" id="ARBA00032829"/>
    </source>
</evidence>
<dbReference type="SUPFAM" id="SSF53474">
    <property type="entry name" value="alpha/beta-Hydrolases"/>
    <property type="match status" value="1"/>
</dbReference>
<dbReference type="OrthoDB" id="416344at2759"/>
<evidence type="ECO:0000256" key="2">
    <source>
        <dbReference type="ARBA" id="ARBA00022670"/>
    </source>
</evidence>
<keyword evidence="5" id="KW-0720">Serine protease</keyword>
<name>A0A438NFS8_EXOME</name>
<comment type="similarity">
    <text evidence="1">Belongs to the peptidase S9C family.</text>
</comment>
<dbReference type="InterPro" id="IPR001375">
    <property type="entry name" value="Peptidase_S9_cat"/>
</dbReference>
<protein>
    <recommendedName>
        <fullName evidence="6">Dipeptidyl-peptidase V</fullName>
    </recommendedName>
</protein>
<sequence length="768" mass="84335">MRLCGTLRRGPVVARGPPPPNPYFTRSCALRPVPRSPCSGPPVTLKTAQFRCDDGEAQIYTRGSLERSKAIGSYSQSRWKASPVLDLVHGQAVVISKDPKVSEPKWTGHGHEIVWLRECDNGNTSFVIADAALPGRVYTAGTVPGAVSGLKLFTVEAGKIAIAVAASANPDGSLHNPKDVKKTVSSARVYDSLFVRHWDSYITEQRNAVFTGLLQKSQPMVTSRQGRYHLLGFTNALIGTALECPIPPFGGTDHFDIGATGLVLVSKDPTIDPATHTKCDAYFIAKKHDLDATASSFHKIHVPGLKGAASSPVFSPDGLSFAFLKMATDGYESDKNRIILVNGLQAGELQAQELLHTSDTTGGWDRSPSTVKWSVDGKTLFLEAEELGVGSLFALDLDVAAPGPTFLPRKLTRGGYIIDFAPLASNSNLLFVSSNSLVDNSTYTVIDPSGESQPVVVSSLSREGSLFGLSPEQVSSIWWKGANDHPVHAWMMRPSFFKSDQKYPLAYMIHGGPQGAWNDQWSTRWNPAVFAEQGYVVICPNPTGSTGYGQAFTDAIRNEWGGLPYEDLVKGFEYIESELDYVDTSRSVALGASYGGYMMNWIQGHDLGRKLKAIVCHDGVFSMTGQLASEEQYFPIHDLGGPIWDRQDLYDKWDPSRFTKNWATPQLVIHNELDYRLTISEGLSAFNVLQMRGVESRFLSFPDENHWVLKPENSLVWHLVVINWINKFVGLPKLVDRQGRDGSSFCRQARRRRGTNIVTRLGAAKIGQ</sequence>
<dbReference type="Pfam" id="PF00326">
    <property type="entry name" value="Peptidase_S9"/>
    <property type="match status" value="1"/>
</dbReference>
<proteinExistence type="inferred from homology"/>
<dbReference type="PANTHER" id="PTHR42776:SF13">
    <property type="entry name" value="DIPEPTIDYL-PEPTIDASE 5"/>
    <property type="match status" value="1"/>
</dbReference>
<accession>A0A438NFS8</accession>
<evidence type="ECO:0000313" key="8">
    <source>
        <dbReference type="EMBL" id="RVX74566.1"/>
    </source>
</evidence>
<organism evidence="8 9">
    <name type="scientific">Exophiala mesophila</name>
    <name type="common">Black yeast-like fungus</name>
    <dbReference type="NCBI Taxonomy" id="212818"/>
    <lineage>
        <taxon>Eukaryota</taxon>
        <taxon>Fungi</taxon>
        <taxon>Dikarya</taxon>
        <taxon>Ascomycota</taxon>
        <taxon>Pezizomycotina</taxon>
        <taxon>Eurotiomycetes</taxon>
        <taxon>Chaetothyriomycetidae</taxon>
        <taxon>Chaetothyriales</taxon>
        <taxon>Herpotrichiellaceae</taxon>
        <taxon>Exophiala</taxon>
    </lineage>
</organism>
<keyword evidence="3" id="KW-0732">Signal</keyword>
<dbReference type="GO" id="GO:0006508">
    <property type="term" value="P:proteolysis"/>
    <property type="evidence" value="ECO:0007669"/>
    <property type="project" value="UniProtKB-KW"/>
</dbReference>
<dbReference type="AlphaFoldDB" id="A0A438NFS8"/>
<comment type="caution">
    <text evidence="8">The sequence shown here is derived from an EMBL/GenBank/DDBJ whole genome shotgun (WGS) entry which is preliminary data.</text>
</comment>
<evidence type="ECO:0000256" key="3">
    <source>
        <dbReference type="ARBA" id="ARBA00022729"/>
    </source>
</evidence>
<dbReference type="SUPFAM" id="SSF82171">
    <property type="entry name" value="DPP6 N-terminal domain-like"/>
    <property type="match status" value="1"/>
</dbReference>
<reference evidence="8 9" key="1">
    <citation type="submission" date="2017-03" db="EMBL/GenBank/DDBJ databases">
        <title>Genomes of endolithic fungi from Antarctica.</title>
        <authorList>
            <person name="Coleine C."/>
            <person name="Masonjones S."/>
            <person name="Stajich J.E."/>
        </authorList>
    </citation>
    <scope>NUCLEOTIDE SEQUENCE [LARGE SCALE GENOMIC DNA]</scope>
    <source>
        <strain evidence="8 9">CCFEE 6314</strain>
    </source>
</reference>
<dbReference type="Proteomes" id="UP000288859">
    <property type="component" value="Unassembled WGS sequence"/>
</dbReference>
<evidence type="ECO:0000256" key="4">
    <source>
        <dbReference type="ARBA" id="ARBA00022801"/>
    </source>
</evidence>